<evidence type="ECO:0000313" key="1">
    <source>
        <dbReference type="EMBL" id="GGO12884.1"/>
    </source>
</evidence>
<dbReference type="InterPro" id="IPR009050">
    <property type="entry name" value="Globin-like_sf"/>
</dbReference>
<dbReference type="RefSeq" id="WP_229773637.1">
    <property type="nucleotide sequence ID" value="NZ_BMOV01000006.1"/>
</dbReference>
<protein>
    <recommendedName>
        <fullName evidence="3">Group III truncated hemoglobin</fullName>
    </recommendedName>
</protein>
<comment type="caution">
    <text evidence="1">The sequence shown here is derived from an EMBL/GenBank/DDBJ whole genome shotgun (WGS) entry which is preliminary data.</text>
</comment>
<organism evidence="1 2">
    <name type="scientific">Iodidimonas muriae</name>
    <dbReference type="NCBI Taxonomy" id="261467"/>
    <lineage>
        <taxon>Bacteria</taxon>
        <taxon>Pseudomonadati</taxon>
        <taxon>Pseudomonadota</taxon>
        <taxon>Alphaproteobacteria</taxon>
        <taxon>Iodidimonadales</taxon>
        <taxon>Iodidimonadaceae</taxon>
        <taxon>Iodidimonas</taxon>
    </lineage>
</organism>
<dbReference type="EMBL" id="BMOV01000006">
    <property type="protein sequence ID" value="GGO12884.1"/>
    <property type="molecule type" value="Genomic_DNA"/>
</dbReference>
<dbReference type="Gene3D" id="1.10.490.10">
    <property type="entry name" value="Globins"/>
    <property type="match status" value="1"/>
</dbReference>
<proteinExistence type="predicted"/>
<gene>
    <name evidence="1" type="ORF">GCM10007972_18420</name>
</gene>
<dbReference type="Proteomes" id="UP000602381">
    <property type="component" value="Unassembled WGS sequence"/>
</dbReference>
<evidence type="ECO:0008006" key="3">
    <source>
        <dbReference type="Google" id="ProtNLM"/>
    </source>
</evidence>
<keyword evidence="2" id="KW-1185">Reference proteome</keyword>
<reference evidence="2" key="1">
    <citation type="journal article" date="2019" name="Int. J. Syst. Evol. Microbiol.">
        <title>The Global Catalogue of Microorganisms (GCM) 10K type strain sequencing project: providing services to taxonomists for standard genome sequencing and annotation.</title>
        <authorList>
            <consortium name="The Broad Institute Genomics Platform"/>
            <consortium name="The Broad Institute Genome Sequencing Center for Infectious Disease"/>
            <person name="Wu L."/>
            <person name="Ma J."/>
        </authorList>
    </citation>
    <scope>NUCLEOTIDE SEQUENCE [LARGE SCALE GENOMIC DNA]</scope>
    <source>
        <strain evidence="2">JCM 17843</strain>
    </source>
</reference>
<dbReference type="SUPFAM" id="SSF46458">
    <property type="entry name" value="Globin-like"/>
    <property type="match status" value="1"/>
</dbReference>
<dbReference type="CDD" id="cd08916">
    <property type="entry name" value="TrHb3_P"/>
    <property type="match status" value="1"/>
</dbReference>
<evidence type="ECO:0000313" key="2">
    <source>
        <dbReference type="Proteomes" id="UP000602381"/>
    </source>
</evidence>
<name>A0ABQ2LFW1_9PROT</name>
<dbReference type="InterPro" id="IPR012292">
    <property type="entry name" value="Globin/Proto"/>
</dbReference>
<accession>A0ABQ2LFW1</accession>
<sequence>MAHSPDTRSPRLALHPDIDEEMIKRLVHGFYDKVRADDRLGPLFDGAISEPWPVHLEKMCDFWSSVMLKTARFKGRPMATHARITGITEPDFDIWLGLFRQTAHQICPKDIAELFIEKAETIADSFRLGLFYRPNALPVVGGR</sequence>